<feature type="transmembrane region" description="Helical" evidence="2">
    <location>
        <begin position="180"/>
        <end position="201"/>
    </location>
</feature>
<proteinExistence type="predicted"/>
<feature type="transmembrane region" description="Helical" evidence="2">
    <location>
        <begin position="108"/>
        <end position="126"/>
    </location>
</feature>
<dbReference type="InterPro" id="IPR036938">
    <property type="entry name" value="PAP2/HPO_sf"/>
</dbReference>
<reference evidence="4" key="1">
    <citation type="submission" date="2022-10" db="EMBL/GenBank/DDBJ databases">
        <title>The complete genomes of actinobacterial strains from the NBC collection.</title>
        <authorList>
            <person name="Joergensen T.S."/>
            <person name="Alvarez Arevalo M."/>
            <person name="Sterndorff E.B."/>
            <person name="Faurdal D."/>
            <person name="Vuksanovic O."/>
            <person name="Mourched A.-S."/>
            <person name="Charusanti P."/>
            <person name="Shaw S."/>
            <person name="Blin K."/>
            <person name="Weber T."/>
        </authorList>
    </citation>
    <scope>NUCLEOTIDE SEQUENCE</scope>
    <source>
        <strain evidence="4">NBC_00008</strain>
    </source>
</reference>
<dbReference type="SMART" id="SM00014">
    <property type="entry name" value="acidPPc"/>
    <property type="match status" value="1"/>
</dbReference>
<dbReference type="AlphaFoldDB" id="A0AAU2VXW8"/>
<dbReference type="PANTHER" id="PTHR14969">
    <property type="entry name" value="SPHINGOSINE-1-PHOSPHATE PHOSPHOHYDROLASE"/>
    <property type="match status" value="1"/>
</dbReference>
<organism evidence="4">
    <name type="scientific">Streptomyces sp. NBC_00008</name>
    <dbReference type="NCBI Taxonomy" id="2903610"/>
    <lineage>
        <taxon>Bacteria</taxon>
        <taxon>Bacillati</taxon>
        <taxon>Actinomycetota</taxon>
        <taxon>Actinomycetes</taxon>
        <taxon>Kitasatosporales</taxon>
        <taxon>Streptomycetaceae</taxon>
        <taxon>Streptomyces</taxon>
    </lineage>
</organism>
<dbReference type="Pfam" id="PF01569">
    <property type="entry name" value="PAP2"/>
    <property type="match status" value="1"/>
</dbReference>
<evidence type="ECO:0000259" key="3">
    <source>
        <dbReference type="SMART" id="SM00014"/>
    </source>
</evidence>
<evidence type="ECO:0000256" key="1">
    <source>
        <dbReference type="SAM" id="MobiDB-lite"/>
    </source>
</evidence>
<dbReference type="InterPro" id="IPR000326">
    <property type="entry name" value="PAP2/HPO"/>
</dbReference>
<dbReference type="SUPFAM" id="SSF48317">
    <property type="entry name" value="Acid phosphatase/Vanadium-dependent haloperoxidase"/>
    <property type="match status" value="1"/>
</dbReference>
<evidence type="ECO:0000256" key="2">
    <source>
        <dbReference type="SAM" id="Phobius"/>
    </source>
</evidence>
<keyword evidence="2" id="KW-0812">Transmembrane</keyword>
<sequence length="265" mass="28388">MTHPTGPRRQPKQASRALAGWIAEPAGKAALLFIAAAALTIALVVAGVQPVLRMDRAVAAHLHTVALEHPGFTHAGRIVTDWVVDPWTMRLLLAVAVVWLWHRRQRLIAVWAACTCAAEWALRGVLRWTIGRERPQWERPVDSAEFAAMPSGHAMTAAATCVLLLWLARWAALPATLLHIGVAAAVLTVAAACLTRVFLGVHWLTDTLAGSLLGTGLAMASVAAWYTAHPSRNASSAGVGAESTTRPGRPLPRSRCREPTSDSDI</sequence>
<feature type="compositionally biased region" description="Polar residues" evidence="1">
    <location>
        <begin position="232"/>
        <end position="246"/>
    </location>
</feature>
<feature type="transmembrane region" description="Helical" evidence="2">
    <location>
        <begin position="146"/>
        <end position="168"/>
    </location>
</feature>
<feature type="transmembrane region" description="Helical" evidence="2">
    <location>
        <begin position="82"/>
        <end position="101"/>
    </location>
</feature>
<keyword evidence="2" id="KW-0472">Membrane</keyword>
<feature type="domain" description="Phosphatidic acid phosphatase type 2/haloperoxidase" evidence="3">
    <location>
        <begin position="105"/>
        <end position="222"/>
    </location>
</feature>
<feature type="region of interest" description="Disordered" evidence="1">
    <location>
        <begin position="232"/>
        <end position="265"/>
    </location>
</feature>
<dbReference type="EMBL" id="CP108313">
    <property type="protein sequence ID" value="WTW71630.1"/>
    <property type="molecule type" value="Genomic_DNA"/>
</dbReference>
<feature type="transmembrane region" description="Helical" evidence="2">
    <location>
        <begin position="207"/>
        <end position="226"/>
    </location>
</feature>
<dbReference type="PANTHER" id="PTHR14969:SF13">
    <property type="entry name" value="AT30094P"/>
    <property type="match status" value="1"/>
</dbReference>
<gene>
    <name evidence="4" type="ORF">OG398_26935</name>
</gene>
<keyword evidence="2" id="KW-1133">Transmembrane helix</keyword>
<feature type="transmembrane region" description="Helical" evidence="2">
    <location>
        <begin position="29"/>
        <end position="48"/>
    </location>
</feature>
<accession>A0AAU2VXW8</accession>
<dbReference type="Gene3D" id="1.20.144.10">
    <property type="entry name" value="Phosphatidic acid phosphatase type 2/haloperoxidase"/>
    <property type="match status" value="1"/>
</dbReference>
<feature type="compositionally biased region" description="Basic and acidic residues" evidence="1">
    <location>
        <begin position="255"/>
        <end position="265"/>
    </location>
</feature>
<name>A0AAU2VXW8_9ACTN</name>
<evidence type="ECO:0000313" key="4">
    <source>
        <dbReference type="EMBL" id="WTW71630.1"/>
    </source>
</evidence>
<protein>
    <submittedName>
        <fullName evidence="4">Phosphatase PAP2 family protein</fullName>
    </submittedName>
</protein>